<keyword evidence="2" id="KW-1185">Reference proteome</keyword>
<proteinExistence type="predicted"/>
<evidence type="ECO:0000313" key="2">
    <source>
        <dbReference type="Proteomes" id="UP001142592"/>
    </source>
</evidence>
<sequence length="41" mass="4785">MDTLLWETSWKNYMLYLGAIQSDEAEPATEKMEVKDASELF</sequence>
<name>A0A9X3DF60_9SPHI</name>
<comment type="caution">
    <text evidence="1">The sequence shown here is derived from an EMBL/GenBank/DDBJ whole genome shotgun (WGS) entry which is preliminary data.</text>
</comment>
<protein>
    <submittedName>
        <fullName evidence="1">Uncharacterized protein</fullName>
    </submittedName>
</protein>
<dbReference type="EMBL" id="JAPJUH010000005">
    <property type="protein sequence ID" value="MCX3266537.1"/>
    <property type="molecule type" value="Genomic_DNA"/>
</dbReference>
<gene>
    <name evidence="1" type="ORF">OQZ29_17395</name>
</gene>
<dbReference type="RefSeq" id="WP_262495807.1">
    <property type="nucleotide sequence ID" value="NZ_JAPJUH010000005.1"/>
</dbReference>
<organism evidence="1 2">
    <name type="scientific">Pedobacter agri</name>
    <dbReference type="NCBI Taxonomy" id="454586"/>
    <lineage>
        <taxon>Bacteria</taxon>
        <taxon>Pseudomonadati</taxon>
        <taxon>Bacteroidota</taxon>
        <taxon>Sphingobacteriia</taxon>
        <taxon>Sphingobacteriales</taxon>
        <taxon>Sphingobacteriaceae</taxon>
        <taxon>Pedobacter</taxon>
    </lineage>
</organism>
<accession>A0A9X3DF60</accession>
<dbReference type="Proteomes" id="UP001142592">
    <property type="component" value="Unassembled WGS sequence"/>
</dbReference>
<dbReference type="AlphaFoldDB" id="A0A9X3DF60"/>
<evidence type="ECO:0000313" key="1">
    <source>
        <dbReference type="EMBL" id="MCX3266537.1"/>
    </source>
</evidence>
<reference evidence="1" key="1">
    <citation type="submission" date="2022-11" db="EMBL/GenBank/DDBJ databases">
        <authorList>
            <person name="Graham C."/>
            <person name="Newman J.D."/>
        </authorList>
    </citation>
    <scope>NUCLEOTIDE SEQUENCE</scope>
    <source>
        <strain evidence="1">DSM 19486</strain>
    </source>
</reference>